<protein>
    <submittedName>
        <fullName evidence="2">Uncharacterized protein</fullName>
    </submittedName>
</protein>
<evidence type="ECO:0000256" key="1">
    <source>
        <dbReference type="SAM" id="MobiDB-lite"/>
    </source>
</evidence>
<keyword evidence="3" id="KW-1185">Reference proteome</keyword>
<organism evidence="2 3">
    <name type="scientific">Exidia glandulosa HHB12029</name>
    <dbReference type="NCBI Taxonomy" id="1314781"/>
    <lineage>
        <taxon>Eukaryota</taxon>
        <taxon>Fungi</taxon>
        <taxon>Dikarya</taxon>
        <taxon>Basidiomycota</taxon>
        <taxon>Agaricomycotina</taxon>
        <taxon>Agaricomycetes</taxon>
        <taxon>Auriculariales</taxon>
        <taxon>Exidiaceae</taxon>
        <taxon>Exidia</taxon>
    </lineage>
</organism>
<accession>A0A165IND5</accession>
<dbReference type="AlphaFoldDB" id="A0A165IND5"/>
<evidence type="ECO:0000313" key="2">
    <source>
        <dbReference type="EMBL" id="KZV93644.1"/>
    </source>
</evidence>
<feature type="region of interest" description="Disordered" evidence="1">
    <location>
        <begin position="66"/>
        <end position="110"/>
    </location>
</feature>
<proteinExistence type="predicted"/>
<dbReference type="EMBL" id="KV425986">
    <property type="protein sequence ID" value="KZV93644.1"/>
    <property type="molecule type" value="Genomic_DNA"/>
</dbReference>
<evidence type="ECO:0000313" key="3">
    <source>
        <dbReference type="Proteomes" id="UP000077266"/>
    </source>
</evidence>
<dbReference type="Proteomes" id="UP000077266">
    <property type="component" value="Unassembled WGS sequence"/>
</dbReference>
<dbReference type="InParanoid" id="A0A165IND5"/>
<name>A0A165IND5_EXIGL</name>
<reference evidence="2 3" key="1">
    <citation type="journal article" date="2016" name="Mol. Biol. Evol.">
        <title>Comparative Genomics of Early-Diverging Mushroom-Forming Fungi Provides Insights into the Origins of Lignocellulose Decay Capabilities.</title>
        <authorList>
            <person name="Nagy L.G."/>
            <person name="Riley R."/>
            <person name="Tritt A."/>
            <person name="Adam C."/>
            <person name="Daum C."/>
            <person name="Floudas D."/>
            <person name="Sun H."/>
            <person name="Yadav J.S."/>
            <person name="Pangilinan J."/>
            <person name="Larsson K.H."/>
            <person name="Matsuura K."/>
            <person name="Barry K."/>
            <person name="Labutti K."/>
            <person name="Kuo R."/>
            <person name="Ohm R.A."/>
            <person name="Bhattacharya S.S."/>
            <person name="Shirouzu T."/>
            <person name="Yoshinaga Y."/>
            <person name="Martin F.M."/>
            <person name="Grigoriev I.V."/>
            <person name="Hibbett D.S."/>
        </authorList>
    </citation>
    <scope>NUCLEOTIDE SEQUENCE [LARGE SCALE GENOMIC DNA]</scope>
    <source>
        <strain evidence="2 3">HHB12029</strain>
    </source>
</reference>
<sequence length="110" mass="11935">MKVAILGRVSVPASRCAHDRGVYAALFKHSLYSAIQRAMYTSHQHGYSLPARGTTDLASSQLEYGDEVSKPRRRRSTGVTHISAVGQLDRMATEHRSGGLTDDGEEGSGF</sequence>
<gene>
    <name evidence="2" type="ORF">EXIGLDRAFT_716885</name>
</gene>